<keyword evidence="2" id="KW-1185">Reference proteome</keyword>
<sequence>MCFDRWCKDHVKWTPEKSPVCYLLTNSSFPCILTQVLYSHGDQQVPFISKKMPLKITVTVAGVELSWVFRTDLPVQQRNHDRADLSGYHSATTCSYVQWC</sequence>
<evidence type="ECO:0000313" key="1">
    <source>
        <dbReference type="EMBL" id="GBL75608.1"/>
    </source>
</evidence>
<reference evidence="1 2" key="1">
    <citation type="journal article" date="2019" name="Sci. Rep.">
        <title>Orb-weaving spider Araneus ventricosus genome elucidates the spidroin gene catalogue.</title>
        <authorList>
            <person name="Kono N."/>
            <person name="Nakamura H."/>
            <person name="Ohtoshi R."/>
            <person name="Moran D.A.P."/>
            <person name="Shinohara A."/>
            <person name="Yoshida Y."/>
            <person name="Fujiwara M."/>
            <person name="Mori M."/>
            <person name="Tomita M."/>
            <person name="Arakawa K."/>
        </authorList>
    </citation>
    <scope>NUCLEOTIDE SEQUENCE [LARGE SCALE GENOMIC DNA]</scope>
</reference>
<evidence type="ECO:0000313" key="2">
    <source>
        <dbReference type="Proteomes" id="UP000499080"/>
    </source>
</evidence>
<dbReference type="Proteomes" id="UP000499080">
    <property type="component" value="Unassembled WGS sequence"/>
</dbReference>
<dbReference type="AlphaFoldDB" id="A0A4Y2A758"/>
<dbReference type="EMBL" id="BGPR01000008">
    <property type="protein sequence ID" value="GBL75608.1"/>
    <property type="molecule type" value="Genomic_DNA"/>
</dbReference>
<name>A0A4Y2A758_ARAVE</name>
<proteinExistence type="predicted"/>
<accession>A0A4Y2A758</accession>
<organism evidence="1 2">
    <name type="scientific">Araneus ventricosus</name>
    <name type="common">Orbweaver spider</name>
    <name type="synonym">Epeira ventricosa</name>
    <dbReference type="NCBI Taxonomy" id="182803"/>
    <lineage>
        <taxon>Eukaryota</taxon>
        <taxon>Metazoa</taxon>
        <taxon>Ecdysozoa</taxon>
        <taxon>Arthropoda</taxon>
        <taxon>Chelicerata</taxon>
        <taxon>Arachnida</taxon>
        <taxon>Araneae</taxon>
        <taxon>Araneomorphae</taxon>
        <taxon>Entelegynae</taxon>
        <taxon>Araneoidea</taxon>
        <taxon>Araneidae</taxon>
        <taxon>Araneus</taxon>
    </lineage>
</organism>
<gene>
    <name evidence="1" type="ORF">AVEN_154932_1</name>
</gene>
<protein>
    <submittedName>
        <fullName evidence="1">Uncharacterized protein</fullName>
    </submittedName>
</protein>
<comment type="caution">
    <text evidence="1">The sequence shown here is derived from an EMBL/GenBank/DDBJ whole genome shotgun (WGS) entry which is preliminary data.</text>
</comment>